<dbReference type="Pfam" id="PF13482">
    <property type="entry name" value="RNase_H_2"/>
    <property type="match status" value="1"/>
</dbReference>
<sequence>MLTSSFIFLPGVGHTTERRWWDDGLLDWHMFLNQTSVSGLSASRKDWYDGELRTARQLADNSHFQSFATRLPRREHWRLYEVCRSRTVYLDIETTGAPPEQGDVTVVGLHRNGTTVSLVKEENLTIDRLQAELDACDMLVTFFGSVFDVPYLHAIFPRLRFPSLHFDLCFGARRLALRGGLKHIERELGIDRHSSIRNLDGFDAVRLWFGWRHGDVRARETLLNYNRADTENLVTLADRLYEDMALRFGPSSLSSSLQPAYVR</sequence>
<dbReference type="PANTHER" id="PTHR38462:SF1">
    <property type="entry name" value="YPRB RIBONUCLEASE H-LIKE DOMAIN-CONTAINING PROTEIN"/>
    <property type="match status" value="1"/>
</dbReference>
<dbReference type="PANTHER" id="PTHR38462">
    <property type="entry name" value="EXONUCLEASE-LIKE PROTEIN"/>
    <property type="match status" value="1"/>
</dbReference>
<evidence type="ECO:0000259" key="1">
    <source>
        <dbReference type="Pfam" id="PF13482"/>
    </source>
</evidence>
<organism evidence="2 3">
    <name type="scientific">Candidatus Nitrospira kreftii</name>
    <dbReference type="NCBI Taxonomy" id="2652173"/>
    <lineage>
        <taxon>Bacteria</taxon>
        <taxon>Pseudomonadati</taxon>
        <taxon>Nitrospirota</taxon>
        <taxon>Nitrospiria</taxon>
        <taxon>Nitrospirales</taxon>
        <taxon>Nitrospiraceae</taxon>
        <taxon>Nitrospira</taxon>
    </lineage>
</organism>
<dbReference type="AlphaFoldDB" id="A0A7S8FEG3"/>
<evidence type="ECO:0000313" key="3">
    <source>
        <dbReference type="Proteomes" id="UP000593737"/>
    </source>
</evidence>
<dbReference type="InterPro" id="IPR012337">
    <property type="entry name" value="RNaseH-like_sf"/>
</dbReference>
<dbReference type="InterPro" id="IPR038720">
    <property type="entry name" value="YprB_RNase_H-like_dom"/>
</dbReference>
<reference evidence="2 3" key="1">
    <citation type="journal article" date="2020" name="ISME J.">
        <title>Enrichment and physiological characterization of a novel comammox Nitrospira indicates ammonium inhibition of complete nitrification.</title>
        <authorList>
            <person name="Sakoula D."/>
            <person name="Koch H."/>
            <person name="Frank J."/>
            <person name="Jetten M.S.M."/>
            <person name="van Kessel M.A.H.J."/>
            <person name="Lucker S."/>
        </authorList>
    </citation>
    <scope>NUCLEOTIDE SEQUENCE [LARGE SCALE GENOMIC DNA]</scope>
    <source>
        <strain evidence="2">Comreactor17</strain>
    </source>
</reference>
<gene>
    <name evidence="2" type="ORF">Nkreftii_002151</name>
</gene>
<accession>A0A7S8FEG3</accession>
<feature type="domain" description="YprB ribonuclease H-like" evidence="1">
    <location>
        <begin position="88"/>
        <end position="241"/>
    </location>
</feature>
<dbReference type="SUPFAM" id="SSF53098">
    <property type="entry name" value="Ribonuclease H-like"/>
    <property type="match status" value="1"/>
</dbReference>
<dbReference type="Proteomes" id="UP000593737">
    <property type="component" value="Chromosome"/>
</dbReference>
<dbReference type="EMBL" id="CP047423">
    <property type="protein sequence ID" value="QPD04377.1"/>
    <property type="molecule type" value="Genomic_DNA"/>
</dbReference>
<name>A0A7S8FEG3_9BACT</name>
<protein>
    <recommendedName>
        <fullName evidence="1">YprB ribonuclease H-like domain-containing protein</fullName>
    </recommendedName>
</protein>
<dbReference type="KEGG" id="nkf:Nkreftii_002151"/>
<proteinExistence type="predicted"/>
<evidence type="ECO:0000313" key="2">
    <source>
        <dbReference type="EMBL" id="QPD04377.1"/>
    </source>
</evidence>